<dbReference type="RefSeq" id="WP_147232959.1">
    <property type="nucleotide sequence ID" value="NZ_JAZHFZ010000017.1"/>
</dbReference>
<evidence type="ECO:0000256" key="1">
    <source>
        <dbReference type="SAM" id="MobiDB-lite"/>
    </source>
</evidence>
<dbReference type="Proteomes" id="UP000321776">
    <property type="component" value="Unassembled WGS sequence"/>
</dbReference>
<feature type="compositionally biased region" description="Polar residues" evidence="1">
    <location>
        <begin position="1"/>
        <end position="15"/>
    </location>
</feature>
<evidence type="ECO:0000313" key="4">
    <source>
        <dbReference type="Proteomes" id="UP000321776"/>
    </source>
</evidence>
<dbReference type="EMBL" id="VOQS01000001">
    <property type="protein sequence ID" value="TXC86168.1"/>
    <property type="molecule type" value="Genomic_DNA"/>
</dbReference>
<evidence type="ECO:0000313" key="5">
    <source>
        <dbReference type="Proteomes" id="UP001481677"/>
    </source>
</evidence>
<evidence type="ECO:0000313" key="3">
    <source>
        <dbReference type="EMBL" id="TXC86168.1"/>
    </source>
</evidence>
<reference evidence="2 5" key="3">
    <citation type="submission" date="2024-01" db="EMBL/GenBank/DDBJ databases">
        <title>The diversity of rhizobia nodulating Mimosa spp. in eleven states of Brazil covering several biomes is determined by host plant, location, and edaphic factors.</title>
        <authorList>
            <person name="Rouws L."/>
            <person name="Barauna A."/>
            <person name="Beukes C."/>
            <person name="De Faria S.M."/>
            <person name="Gross E."/>
            <person name="Dos Reis Junior F.B."/>
            <person name="Simon M."/>
            <person name="Maluk M."/>
            <person name="Odee D.W."/>
            <person name="Kenicer G."/>
            <person name="Young J.P.W."/>
            <person name="Reis V.M."/>
            <person name="Zilli J."/>
            <person name="James E.K."/>
        </authorList>
    </citation>
    <scope>NUCLEOTIDE SEQUENCE [LARGE SCALE GENOMIC DNA]</scope>
    <source>
        <strain evidence="2 5">JPY530</strain>
    </source>
</reference>
<keyword evidence="5" id="KW-1185">Reference proteome</keyword>
<accession>A0A5C6VRY1</accession>
<feature type="compositionally biased region" description="Polar residues" evidence="1">
    <location>
        <begin position="30"/>
        <end position="39"/>
    </location>
</feature>
<dbReference type="AlphaFoldDB" id="A0A5C6VRY1"/>
<name>A0A5C6VRY1_9BURK</name>
<feature type="region of interest" description="Disordered" evidence="1">
    <location>
        <begin position="1"/>
        <end position="55"/>
    </location>
</feature>
<feature type="compositionally biased region" description="Gly residues" evidence="1">
    <location>
        <begin position="42"/>
        <end position="55"/>
    </location>
</feature>
<organism evidence="3 4">
    <name type="scientific">Paraburkholderia azotifigens</name>
    <dbReference type="NCBI Taxonomy" id="2057004"/>
    <lineage>
        <taxon>Bacteria</taxon>
        <taxon>Pseudomonadati</taxon>
        <taxon>Pseudomonadota</taxon>
        <taxon>Betaproteobacteria</taxon>
        <taxon>Burkholderiales</taxon>
        <taxon>Burkholderiaceae</taxon>
        <taxon>Paraburkholderia</taxon>
    </lineage>
</organism>
<proteinExistence type="predicted"/>
<dbReference type="Proteomes" id="UP001481677">
    <property type="component" value="Unassembled WGS sequence"/>
</dbReference>
<reference evidence="3 4" key="1">
    <citation type="journal article" date="2018" name="Int. J. Syst. Evol. Microbiol.">
        <title>Paraburkholderia azotifigens sp. nov., a nitrogen-fixing bacterium isolated from paddy soil.</title>
        <authorList>
            <person name="Choi G.M."/>
            <person name="Im W.T."/>
        </authorList>
    </citation>
    <scope>NUCLEOTIDE SEQUENCE [LARGE SCALE GENOMIC DNA]</scope>
    <source>
        <strain evidence="3 4">NF 2-5-3</strain>
    </source>
</reference>
<dbReference type="EMBL" id="JAZHGA010000018">
    <property type="protein sequence ID" value="MEM5342726.1"/>
    <property type="molecule type" value="Genomic_DNA"/>
</dbReference>
<reference evidence="3" key="2">
    <citation type="submission" date="2019-08" db="EMBL/GenBank/DDBJ databases">
        <authorList>
            <person name="Im W.-T."/>
        </authorList>
    </citation>
    <scope>NUCLEOTIDE SEQUENCE</scope>
    <source>
        <strain evidence="3">NF 2-5-3</strain>
    </source>
</reference>
<evidence type="ECO:0000313" key="2">
    <source>
        <dbReference type="EMBL" id="MEM5342726.1"/>
    </source>
</evidence>
<comment type="caution">
    <text evidence="3">The sequence shown here is derived from an EMBL/GenBank/DDBJ whole genome shotgun (WGS) entry which is preliminary data.</text>
</comment>
<protein>
    <submittedName>
        <fullName evidence="3">Uncharacterized protein</fullName>
    </submittedName>
</protein>
<sequence length="83" mass="8112">MSMDVSQTTAMQTTAFGGHRSSGAGDARGSQDQQAQTFSPDCGGGQSGCSGGGGGGGDMLKDLMQLLKAVMSLFSGGLGGMMG</sequence>
<gene>
    <name evidence="3" type="ORF">FRZ40_00465</name>
    <name evidence="2" type="ORF">V4C56_24290</name>
</gene>